<sequence>MPIRVDQMMQLLCCVAQEKEMKAAVKHSFRGGIVTITTAFVGGLLGGPPGLAVGGALGGLLGAWMNSAKFKPVPQILMQLPPAEQQKLYIEAIAVLKSLDWSDFARLTDVVMNSHLLQLQLAKLLENYFTRELSTVINAQGRTEQLFFSALSLNFSE</sequence>
<dbReference type="PANTHER" id="PTHR31493">
    <property type="entry name" value="NAZO FAMILY MEMBER"/>
    <property type="match status" value="1"/>
</dbReference>
<dbReference type="InterPro" id="IPR033369">
    <property type="entry name" value="C19orf12"/>
</dbReference>
<evidence type="ECO:0000313" key="3">
    <source>
        <dbReference type="Proteomes" id="UP000694543"/>
    </source>
</evidence>
<reference evidence="2" key="1">
    <citation type="submission" date="2025-08" db="UniProtKB">
        <authorList>
            <consortium name="Ensembl"/>
        </authorList>
    </citation>
    <scope>IDENTIFICATION</scope>
</reference>
<dbReference type="Ensembl" id="ENSCPIT00010020219.1">
    <property type="protein sequence ID" value="ENSCPIP00010016989.1"/>
    <property type="gene ID" value="ENSCPIG00010013561.1"/>
</dbReference>
<comment type="similarity">
    <text evidence="1">Belongs to the C19orf12 family.</text>
</comment>
<dbReference type="Proteomes" id="UP000694543">
    <property type="component" value="Unplaced"/>
</dbReference>
<accession>A0A8C3M0T3</accession>
<organism evidence="2 3">
    <name type="scientific">Chrysolophus pictus</name>
    <name type="common">Golden pheasant</name>
    <name type="synonym">Phasianus pictus</name>
    <dbReference type="NCBI Taxonomy" id="9089"/>
    <lineage>
        <taxon>Eukaryota</taxon>
        <taxon>Metazoa</taxon>
        <taxon>Chordata</taxon>
        <taxon>Craniata</taxon>
        <taxon>Vertebrata</taxon>
        <taxon>Euteleostomi</taxon>
        <taxon>Archelosauria</taxon>
        <taxon>Archosauria</taxon>
        <taxon>Dinosauria</taxon>
        <taxon>Saurischia</taxon>
        <taxon>Theropoda</taxon>
        <taxon>Coelurosauria</taxon>
        <taxon>Aves</taxon>
        <taxon>Neognathae</taxon>
        <taxon>Galloanserae</taxon>
        <taxon>Galliformes</taxon>
        <taxon>Phasianidae</taxon>
        <taxon>Phasianinae</taxon>
        <taxon>Chrysolophus</taxon>
    </lineage>
</organism>
<evidence type="ECO:0000313" key="2">
    <source>
        <dbReference type="Ensembl" id="ENSCPIP00010016989.1"/>
    </source>
</evidence>
<evidence type="ECO:0008006" key="4">
    <source>
        <dbReference type="Google" id="ProtNLM"/>
    </source>
</evidence>
<evidence type="ECO:0000256" key="1">
    <source>
        <dbReference type="ARBA" id="ARBA00029457"/>
    </source>
</evidence>
<name>A0A8C3M0T3_CHRPC</name>
<keyword evidence="3" id="KW-1185">Reference proteome</keyword>
<dbReference type="AlphaFoldDB" id="A0A8C3M0T3"/>
<dbReference type="PANTHER" id="PTHR31493:SF1">
    <property type="entry name" value="PROTEIN C19ORF12"/>
    <property type="match status" value="1"/>
</dbReference>
<proteinExistence type="inferred from homology"/>
<reference evidence="2" key="2">
    <citation type="submission" date="2025-09" db="UniProtKB">
        <authorList>
            <consortium name="Ensembl"/>
        </authorList>
    </citation>
    <scope>IDENTIFICATION</scope>
</reference>
<protein>
    <recommendedName>
        <fullName evidence="4">CS012 protein</fullName>
    </recommendedName>
</protein>
<dbReference type="Pfam" id="PF20721">
    <property type="entry name" value="C19orf12"/>
    <property type="match status" value="1"/>
</dbReference>